<evidence type="ECO:0000313" key="3">
    <source>
        <dbReference type="Proteomes" id="UP001283361"/>
    </source>
</evidence>
<keyword evidence="3" id="KW-1185">Reference proteome</keyword>
<reference evidence="2" key="1">
    <citation type="journal article" date="2023" name="G3 (Bethesda)">
        <title>A reference genome for the long-term kleptoplast-retaining sea slug Elysia crispata morphotype clarki.</title>
        <authorList>
            <person name="Eastman K.E."/>
            <person name="Pendleton A.L."/>
            <person name="Shaikh M.A."/>
            <person name="Suttiyut T."/>
            <person name="Ogas R."/>
            <person name="Tomko P."/>
            <person name="Gavelis G."/>
            <person name="Widhalm J.R."/>
            <person name="Wisecaver J.H."/>
        </authorList>
    </citation>
    <scope>NUCLEOTIDE SEQUENCE</scope>
    <source>
        <strain evidence="2">ECLA1</strain>
    </source>
</reference>
<sequence length="87" mass="10009">MNQRKNQLTTAGDSQQTSYTPRVSEWSGQYNYEGLDTRAPPFDVKMKRYTATKIIFSDRGALYGTKINLRGWPSFTTIKATFFCDCH</sequence>
<dbReference type="AlphaFoldDB" id="A0AAE1D3C8"/>
<dbReference type="EMBL" id="JAWDGP010005601">
    <property type="protein sequence ID" value="KAK3755448.1"/>
    <property type="molecule type" value="Genomic_DNA"/>
</dbReference>
<proteinExistence type="predicted"/>
<protein>
    <submittedName>
        <fullName evidence="2">Uncharacterized protein</fullName>
    </submittedName>
</protein>
<organism evidence="2 3">
    <name type="scientific">Elysia crispata</name>
    <name type="common">lettuce slug</name>
    <dbReference type="NCBI Taxonomy" id="231223"/>
    <lineage>
        <taxon>Eukaryota</taxon>
        <taxon>Metazoa</taxon>
        <taxon>Spiralia</taxon>
        <taxon>Lophotrochozoa</taxon>
        <taxon>Mollusca</taxon>
        <taxon>Gastropoda</taxon>
        <taxon>Heterobranchia</taxon>
        <taxon>Euthyneura</taxon>
        <taxon>Panpulmonata</taxon>
        <taxon>Sacoglossa</taxon>
        <taxon>Placobranchoidea</taxon>
        <taxon>Plakobranchidae</taxon>
        <taxon>Elysia</taxon>
    </lineage>
</organism>
<dbReference type="Proteomes" id="UP001283361">
    <property type="component" value="Unassembled WGS sequence"/>
</dbReference>
<feature type="region of interest" description="Disordered" evidence="1">
    <location>
        <begin position="1"/>
        <end position="23"/>
    </location>
</feature>
<evidence type="ECO:0000256" key="1">
    <source>
        <dbReference type="SAM" id="MobiDB-lite"/>
    </source>
</evidence>
<evidence type="ECO:0000313" key="2">
    <source>
        <dbReference type="EMBL" id="KAK3755448.1"/>
    </source>
</evidence>
<accession>A0AAE1D3C8</accession>
<comment type="caution">
    <text evidence="2">The sequence shown here is derived from an EMBL/GenBank/DDBJ whole genome shotgun (WGS) entry which is preliminary data.</text>
</comment>
<gene>
    <name evidence="2" type="ORF">RRG08_008023</name>
</gene>
<name>A0AAE1D3C8_9GAST</name>